<dbReference type="Gene3D" id="1.25.40.10">
    <property type="entry name" value="Tetratricopeptide repeat domain"/>
    <property type="match status" value="2"/>
</dbReference>
<gene>
    <name evidence="5" type="ORF">BST44_25890</name>
</gene>
<dbReference type="PANTHER" id="PTHR44943:SF4">
    <property type="entry name" value="TPR REPEAT-CONTAINING PROTEIN MJ0798"/>
    <property type="match status" value="1"/>
</dbReference>
<dbReference type="OrthoDB" id="4522719at2"/>
<feature type="repeat" description="TPR" evidence="3">
    <location>
        <begin position="10"/>
        <end position="43"/>
    </location>
</feature>
<dbReference type="Proteomes" id="UP000192601">
    <property type="component" value="Unassembled WGS sequence"/>
</dbReference>
<evidence type="ECO:0000256" key="2">
    <source>
        <dbReference type="ARBA" id="ARBA00022803"/>
    </source>
</evidence>
<dbReference type="PROSITE" id="PS50005">
    <property type="entry name" value="TPR"/>
    <property type="match status" value="2"/>
</dbReference>
<evidence type="ECO:0000256" key="4">
    <source>
        <dbReference type="SAM" id="Phobius"/>
    </source>
</evidence>
<dbReference type="PANTHER" id="PTHR44943">
    <property type="entry name" value="CELLULOSE SYNTHASE OPERON PROTEIN C"/>
    <property type="match status" value="1"/>
</dbReference>
<feature type="transmembrane region" description="Helical" evidence="4">
    <location>
        <begin position="296"/>
        <end position="314"/>
    </location>
</feature>
<keyword evidence="6" id="KW-1185">Reference proteome</keyword>
<comment type="caution">
    <text evidence="5">The sequence shown here is derived from an EMBL/GenBank/DDBJ whole genome shotgun (WGS) entry which is preliminary data.</text>
</comment>
<dbReference type="InterPro" id="IPR051685">
    <property type="entry name" value="Ycf3/AcsC/BcsC/TPR_MFPF"/>
</dbReference>
<dbReference type="InterPro" id="IPR011990">
    <property type="entry name" value="TPR-like_helical_dom_sf"/>
</dbReference>
<keyword evidence="4" id="KW-0812">Transmembrane</keyword>
<feature type="transmembrane region" description="Helical" evidence="4">
    <location>
        <begin position="320"/>
        <end position="342"/>
    </location>
</feature>
<evidence type="ECO:0000313" key="5">
    <source>
        <dbReference type="EMBL" id="ORB69222.1"/>
    </source>
</evidence>
<feature type="transmembrane region" description="Helical" evidence="4">
    <location>
        <begin position="227"/>
        <end position="250"/>
    </location>
</feature>
<dbReference type="SUPFAM" id="SSF48452">
    <property type="entry name" value="TPR-like"/>
    <property type="match status" value="1"/>
</dbReference>
<dbReference type="EMBL" id="MVIJ01000064">
    <property type="protein sequence ID" value="ORB69222.1"/>
    <property type="molecule type" value="Genomic_DNA"/>
</dbReference>
<dbReference type="Pfam" id="PF14559">
    <property type="entry name" value="TPR_19"/>
    <property type="match status" value="1"/>
</dbReference>
<dbReference type="RefSeq" id="WP_083179758.1">
    <property type="nucleotide sequence ID" value="NZ_MVIJ01000064.1"/>
</dbReference>
<keyword evidence="4" id="KW-1133">Transmembrane helix</keyword>
<dbReference type="Pfam" id="PF07719">
    <property type="entry name" value="TPR_2"/>
    <property type="match status" value="1"/>
</dbReference>
<protein>
    <submittedName>
        <fullName evidence="5">Uncharacterized protein</fullName>
    </submittedName>
</protein>
<evidence type="ECO:0000256" key="1">
    <source>
        <dbReference type="ARBA" id="ARBA00022737"/>
    </source>
</evidence>
<evidence type="ECO:0000256" key="3">
    <source>
        <dbReference type="PROSITE-ProRule" id="PRU00339"/>
    </source>
</evidence>
<organism evidence="5 6">
    <name type="scientific">Mycobacterium scrofulaceum</name>
    <dbReference type="NCBI Taxonomy" id="1783"/>
    <lineage>
        <taxon>Bacteria</taxon>
        <taxon>Bacillati</taxon>
        <taxon>Actinomycetota</taxon>
        <taxon>Actinomycetes</taxon>
        <taxon>Mycobacteriales</taxon>
        <taxon>Mycobacteriaceae</taxon>
        <taxon>Mycobacterium</taxon>
    </lineage>
</organism>
<proteinExistence type="predicted"/>
<dbReference type="STRING" id="1783.BST44_25890"/>
<reference evidence="5 6" key="1">
    <citation type="submission" date="2017-02" db="EMBL/GenBank/DDBJ databases">
        <title>The new phylogeny of genus Mycobacterium.</title>
        <authorList>
            <person name="Tortoli E."/>
            <person name="Trovato A."/>
            <person name="Cirillo D.M."/>
        </authorList>
    </citation>
    <scope>NUCLEOTIDE SEQUENCE [LARGE SCALE GENOMIC DNA]</scope>
    <source>
        <strain evidence="5 6">DSM 43992</strain>
    </source>
</reference>
<feature type="transmembrane region" description="Helical" evidence="4">
    <location>
        <begin position="256"/>
        <end position="276"/>
    </location>
</feature>
<accession>A0A1X0K2D0</accession>
<keyword evidence="4" id="KW-0472">Membrane</keyword>
<evidence type="ECO:0000313" key="6">
    <source>
        <dbReference type="Proteomes" id="UP000192601"/>
    </source>
</evidence>
<dbReference type="InterPro" id="IPR013105">
    <property type="entry name" value="TPR_2"/>
</dbReference>
<dbReference type="AlphaFoldDB" id="A0A1X0K2D0"/>
<dbReference type="SMART" id="SM00028">
    <property type="entry name" value="TPR"/>
    <property type="match status" value="2"/>
</dbReference>
<feature type="repeat" description="TPR" evidence="3">
    <location>
        <begin position="146"/>
        <end position="179"/>
    </location>
</feature>
<name>A0A1X0K2D0_MYCSC</name>
<sequence length="344" mass="36968">MTSEAGVNRADGALRLAHAYYETKNYERARDVTRVALSQNPNDPDLLALHAATEHALQNYWPAANSAYGALSAAPQHEFAMRVYALALEGLGRNYDAMWMAWRGVVAYPNQASQYRLYAGLLLRSRQQSTALYVIDQALQLEPNSVDALILRGAILHRLGRLVESDASYRQALQLDPGNAEALNDLAVHGLDRNKFGRALRGFLGAGSDPDLADLARRNIGVVLRKVLTGVTVGAGLLSLVLAITAGAHNDGRPTAVARVVVGLLTAALIAVLWWLLRAVPRGVLLSVLRKQRFSAARAIHGLVAIAAGAWVTVYPGPPAMIAIGGLLAVSALVIIRIGLFIRK</sequence>
<keyword evidence="1" id="KW-0677">Repeat</keyword>
<dbReference type="InterPro" id="IPR019734">
    <property type="entry name" value="TPR_rpt"/>
</dbReference>
<keyword evidence="2 3" id="KW-0802">TPR repeat</keyword>